<evidence type="ECO:0000256" key="1">
    <source>
        <dbReference type="ARBA" id="ARBA00022553"/>
    </source>
</evidence>
<comment type="caution">
    <text evidence="5">The sequence shown here is derived from an EMBL/GenBank/DDBJ whole genome shotgun (WGS) entry which is preliminary data.</text>
</comment>
<evidence type="ECO:0000256" key="2">
    <source>
        <dbReference type="ARBA" id="ARBA00022723"/>
    </source>
</evidence>
<dbReference type="SUPFAM" id="SSF53649">
    <property type="entry name" value="Alkaline phosphatase-like"/>
    <property type="match status" value="1"/>
</dbReference>
<dbReference type="EMBL" id="JAVDRL010000018">
    <property type="protein sequence ID" value="MDR6534063.1"/>
    <property type="molecule type" value="Genomic_DNA"/>
</dbReference>
<accession>A0ABU1N6I1</accession>
<keyword evidence="6" id="KW-1185">Reference proteome</keyword>
<dbReference type="Proteomes" id="UP001262754">
    <property type="component" value="Unassembled WGS sequence"/>
</dbReference>
<feature type="chain" id="PRO_5046392377" evidence="4">
    <location>
        <begin position="28"/>
        <end position="560"/>
    </location>
</feature>
<dbReference type="InterPro" id="IPR017850">
    <property type="entry name" value="Alkaline_phosphatase_core_sf"/>
</dbReference>
<dbReference type="PANTHER" id="PTHR10151:SF120">
    <property type="entry name" value="BIS(5'-ADENOSYL)-TRIPHOSPHATASE"/>
    <property type="match status" value="1"/>
</dbReference>
<name>A0ABU1N6I1_9CAUL</name>
<dbReference type="CDD" id="cd16016">
    <property type="entry name" value="AP-SPAP"/>
    <property type="match status" value="1"/>
</dbReference>
<feature type="signal peptide" evidence="4">
    <location>
        <begin position="1"/>
        <end position="27"/>
    </location>
</feature>
<dbReference type="PIRSF" id="PIRSF031924">
    <property type="entry name" value="Pi-irrepressible_AP"/>
    <property type="match status" value="1"/>
</dbReference>
<evidence type="ECO:0000313" key="6">
    <source>
        <dbReference type="Proteomes" id="UP001262754"/>
    </source>
</evidence>
<dbReference type="PANTHER" id="PTHR10151">
    <property type="entry name" value="ECTONUCLEOTIDE PYROPHOSPHATASE/PHOSPHODIESTERASE"/>
    <property type="match status" value="1"/>
</dbReference>
<keyword evidence="2" id="KW-0479">Metal-binding</keyword>
<organism evidence="5 6">
    <name type="scientific">Caulobacter rhizosphaerae</name>
    <dbReference type="NCBI Taxonomy" id="2010972"/>
    <lineage>
        <taxon>Bacteria</taxon>
        <taxon>Pseudomonadati</taxon>
        <taxon>Pseudomonadota</taxon>
        <taxon>Alphaproteobacteria</taxon>
        <taxon>Caulobacterales</taxon>
        <taxon>Caulobacteraceae</taxon>
        <taxon>Caulobacter</taxon>
    </lineage>
</organism>
<evidence type="ECO:0000313" key="5">
    <source>
        <dbReference type="EMBL" id="MDR6534063.1"/>
    </source>
</evidence>
<dbReference type="Gene3D" id="3.30.1360.150">
    <property type="match status" value="1"/>
</dbReference>
<keyword evidence="1" id="KW-0597">Phosphoprotein</keyword>
<dbReference type="InterPro" id="IPR026263">
    <property type="entry name" value="Alkaline_phosphatase_prok"/>
</dbReference>
<dbReference type="Pfam" id="PF01663">
    <property type="entry name" value="Phosphodiest"/>
    <property type="match status" value="1"/>
</dbReference>
<dbReference type="Gene3D" id="3.40.720.10">
    <property type="entry name" value="Alkaline Phosphatase, subunit A"/>
    <property type="match status" value="1"/>
</dbReference>
<dbReference type="RefSeq" id="WP_310035202.1">
    <property type="nucleotide sequence ID" value="NZ_JAVDRL010000018.1"/>
</dbReference>
<dbReference type="InterPro" id="IPR002591">
    <property type="entry name" value="Phosphodiest/P_Trfase"/>
</dbReference>
<evidence type="ECO:0000256" key="4">
    <source>
        <dbReference type="SAM" id="SignalP"/>
    </source>
</evidence>
<keyword evidence="3 4" id="KW-0732">Signal</keyword>
<reference evidence="5 6" key="1">
    <citation type="submission" date="2023-07" db="EMBL/GenBank/DDBJ databases">
        <title>Sorghum-associated microbial communities from plants grown in Nebraska, USA.</title>
        <authorList>
            <person name="Schachtman D."/>
        </authorList>
    </citation>
    <scope>NUCLEOTIDE SEQUENCE [LARGE SCALE GENOMIC DNA]</scope>
    <source>
        <strain evidence="5 6">DS2154</strain>
    </source>
</reference>
<proteinExistence type="predicted"/>
<evidence type="ECO:0000256" key="3">
    <source>
        <dbReference type="ARBA" id="ARBA00022729"/>
    </source>
</evidence>
<sequence length="560" mass="59294">MFSLSKSVAVAGLTAAVLAAPLSPALAAPAQAPRPKLVVVISIDQFGASLFEQYRADFHGGLGRLARQGTVYPSGYQSHGMTETCPGHSTLLTGKSPNKTGIVANDFYDLTTGQKTYCLADPSVTLANEPSGGGRLVSPKLLMADTYGDWLKAVSPASRVYAVSGKDRGAINMAGHHADGVFWLETRFGMTTWVEPGQDAKARLAPVAAFNARLVADQKTHPFTWTYGDKRCATLEDDYVTGGRAWRAALPRPAPKDAAAATDDLSVSPYTDRVILDAAQMLRDQFKLGDGDATDVLAISLSATDFIGHRFGSKGPEMCDHLMRLDDRLGVFLDSLDKVKGQVLVVLAADHGGSDFPERLAQQGYDAGRVPPVQWLKDLNAAVRGQLQLAYDPLVQAGGIESLYVVGADGKAPTAVDHARITAAALAILAKRPEVFAAYDAGALVTAAPPPKGTPPDEISVAERMRRSAYPGRVGDILVAFQPYQTPASAGATYVASHGSPWNYDRRVPILFWWKGGPARERVLPIETVDIAPTLAAVTGVPVPADVDGRCLPLGAGPGC</sequence>
<protein>
    <submittedName>
        <fullName evidence="5">AlkP superfamily pyrophosphatase or phosphodiesterase</fullName>
    </submittedName>
</protein>
<gene>
    <name evidence="5" type="ORF">J2800_004833</name>
</gene>